<keyword evidence="3" id="KW-0496">Mitochondrion</keyword>
<protein>
    <recommendedName>
        <fullName evidence="7">Cytochrome c oxidase assembly factor 6</fullName>
    </recommendedName>
</protein>
<proteinExistence type="inferred from homology"/>
<dbReference type="Gene3D" id="1.10.10.140">
    <property type="entry name" value="Cytochrome c oxidase, subunit VIb"/>
    <property type="match status" value="1"/>
</dbReference>
<comment type="similarity">
    <text evidence="2">Belongs to the cytochrome c oxidase subunit 6B family.</text>
</comment>
<dbReference type="EMBL" id="MU806571">
    <property type="protein sequence ID" value="KAJ3834169.1"/>
    <property type="molecule type" value="Genomic_DNA"/>
</dbReference>
<dbReference type="AlphaFoldDB" id="A0AA38P0R4"/>
<comment type="subcellular location">
    <subcellularLocation>
        <location evidence="1">Mitochondrion</location>
    </subcellularLocation>
</comment>
<dbReference type="SUPFAM" id="SSF47694">
    <property type="entry name" value="Cytochrome c oxidase subunit h"/>
    <property type="match status" value="1"/>
</dbReference>
<evidence type="ECO:0000313" key="6">
    <source>
        <dbReference type="Proteomes" id="UP001163846"/>
    </source>
</evidence>
<dbReference type="PROSITE" id="PS51808">
    <property type="entry name" value="CHCH"/>
    <property type="match status" value="1"/>
</dbReference>
<comment type="caution">
    <text evidence="5">The sequence shown here is derived from an EMBL/GenBank/DDBJ whole genome shotgun (WGS) entry which is preliminary data.</text>
</comment>
<keyword evidence="4" id="KW-1015">Disulfide bond</keyword>
<evidence type="ECO:0000256" key="1">
    <source>
        <dbReference type="ARBA" id="ARBA00004173"/>
    </source>
</evidence>
<dbReference type="InterPro" id="IPR048280">
    <property type="entry name" value="COX6B-like"/>
</dbReference>
<dbReference type="PANTHER" id="PTHR47677:SF1">
    <property type="entry name" value="CYTOCHROME C OXIDASE ASSEMBLY FACTOR 6"/>
    <property type="match status" value="1"/>
</dbReference>
<keyword evidence="6" id="KW-1185">Reference proteome</keyword>
<evidence type="ECO:0008006" key="7">
    <source>
        <dbReference type="Google" id="ProtNLM"/>
    </source>
</evidence>
<dbReference type="Pfam" id="PF02297">
    <property type="entry name" value="COX6B"/>
    <property type="match status" value="1"/>
</dbReference>
<dbReference type="GO" id="GO:0005739">
    <property type="term" value="C:mitochondrion"/>
    <property type="evidence" value="ECO:0007669"/>
    <property type="project" value="UniProtKB-SubCell"/>
</dbReference>
<dbReference type="InterPro" id="IPR036549">
    <property type="entry name" value="CX6/COA6-like_sf"/>
</dbReference>
<sequence>MWPFSSKKDPNALTREDRKKCWEARDSYFSCLDNAGVLKPGDETKAGACSSENKAYEQNCAKSWVRCSMSLFVHTGITLNNSTQIEYFNQRRVIAEAQRDRLAQANTQAENTKR</sequence>
<dbReference type="InterPro" id="IPR048281">
    <property type="entry name" value="COA6_fun"/>
</dbReference>
<accession>A0AA38P0R4</accession>
<dbReference type="PANTHER" id="PTHR47677">
    <property type="entry name" value="CYTOCHROME C OXIDASE ASSEMBLY FACTOR 6"/>
    <property type="match status" value="1"/>
</dbReference>
<evidence type="ECO:0000256" key="3">
    <source>
        <dbReference type="ARBA" id="ARBA00023128"/>
    </source>
</evidence>
<organism evidence="5 6">
    <name type="scientific">Lentinula raphanica</name>
    <dbReference type="NCBI Taxonomy" id="153919"/>
    <lineage>
        <taxon>Eukaryota</taxon>
        <taxon>Fungi</taxon>
        <taxon>Dikarya</taxon>
        <taxon>Basidiomycota</taxon>
        <taxon>Agaricomycotina</taxon>
        <taxon>Agaricomycetes</taxon>
        <taxon>Agaricomycetidae</taxon>
        <taxon>Agaricales</taxon>
        <taxon>Marasmiineae</taxon>
        <taxon>Omphalotaceae</taxon>
        <taxon>Lentinula</taxon>
    </lineage>
</organism>
<reference evidence="5" key="1">
    <citation type="submission" date="2022-08" db="EMBL/GenBank/DDBJ databases">
        <authorList>
            <consortium name="DOE Joint Genome Institute"/>
            <person name="Min B."/>
            <person name="Riley R."/>
            <person name="Sierra-Patev S."/>
            <person name="Naranjo-Ortiz M."/>
            <person name="Looney B."/>
            <person name="Konkel Z."/>
            <person name="Slot J.C."/>
            <person name="Sakamoto Y."/>
            <person name="Steenwyk J.L."/>
            <person name="Rokas A."/>
            <person name="Carro J."/>
            <person name="Camarero S."/>
            <person name="Ferreira P."/>
            <person name="Molpeceres G."/>
            <person name="Ruiz-Duenas F.J."/>
            <person name="Serrano A."/>
            <person name="Henrissat B."/>
            <person name="Drula E."/>
            <person name="Hughes K.W."/>
            <person name="Mata J.L."/>
            <person name="Ishikawa N.K."/>
            <person name="Vargas-Isla R."/>
            <person name="Ushijima S."/>
            <person name="Smith C.A."/>
            <person name="Ahrendt S."/>
            <person name="Andreopoulos W."/>
            <person name="He G."/>
            <person name="Labutti K."/>
            <person name="Lipzen A."/>
            <person name="Ng V."/>
            <person name="Sandor L."/>
            <person name="Barry K."/>
            <person name="Martinez A.T."/>
            <person name="Xiao Y."/>
            <person name="Gibbons J.G."/>
            <person name="Terashima K."/>
            <person name="Hibbett D.S."/>
            <person name="Grigoriev I.V."/>
        </authorList>
    </citation>
    <scope>NUCLEOTIDE SEQUENCE</scope>
    <source>
        <strain evidence="5">TFB9207</strain>
    </source>
</reference>
<gene>
    <name evidence="5" type="ORF">F5878DRAFT_631204</name>
</gene>
<name>A0AA38P0R4_9AGAR</name>
<dbReference type="Proteomes" id="UP001163846">
    <property type="component" value="Unassembled WGS sequence"/>
</dbReference>
<evidence type="ECO:0000256" key="4">
    <source>
        <dbReference type="ARBA" id="ARBA00023157"/>
    </source>
</evidence>
<evidence type="ECO:0000256" key="2">
    <source>
        <dbReference type="ARBA" id="ARBA00006425"/>
    </source>
</evidence>
<evidence type="ECO:0000313" key="5">
    <source>
        <dbReference type="EMBL" id="KAJ3834169.1"/>
    </source>
</evidence>